<keyword evidence="10" id="KW-1185">Reference proteome</keyword>
<keyword evidence="5" id="KW-0238">DNA-binding</keyword>
<evidence type="ECO:0000256" key="5">
    <source>
        <dbReference type="ARBA" id="ARBA00023125"/>
    </source>
</evidence>
<dbReference type="PANTHER" id="PTHR47416:SF8">
    <property type="entry name" value="BASIC-LEUCINE ZIPPER TRANSCRIPTION FACTOR E-RELATED"/>
    <property type="match status" value="1"/>
</dbReference>
<comment type="caution">
    <text evidence="9">The sequence shown here is derived from an EMBL/GenBank/DDBJ whole genome shotgun (WGS) entry which is preliminary data.</text>
</comment>
<sequence length="233" mass="26067">MEFFEEEVLGKIDRDNFSDELPDSYTNNVFDLVSHLTPDSQPIDDSSVPSWIGEVETLLMKDDEDDKVDQLGSCDAFLADILVDSPSNQQSGGELRKRDAAVRSRERKKMYVRDLEIKSRYLEGECRKLHRLLQCFIAENHALRLSLPRGSAFGATSTKQESAVEVDWSCDELHPLKLPSLLFSCRIPAVGFPALVPEHRVPVHPACNALGGSSSGNHGKESSRNRGLKRSRK</sequence>
<evidence type="ECO:0000256" key="8">
    <source>
        <dbReference type="SAM" id="MobiDB-lite"/>
    </source>
</evidence>
<dbReference type="GO" id="GO:0003677">
    <property type="term" value="F:DNA binding"/>
    <property type="evidence" value="ECO:0007669"/>
    <property type="project" value="UniProtKB-KW"/>
</dbReference>
<protein>
    <recommendedName>
        <fullName evidence="11">BZIP domain-containing protein</fullName>
    </recommendedName>
</protein>
<dbReference type="PANTHER" id="PTHR47416">
    <property type="entry name" value="BASIC-LEUCINE ZIPPER TRANSCRIPTION FACTOR F-RELATED"/>
    <property type="match status" value="1"/>
</dbReference>
<dbReference type="SUPFAM" id="SSF57959">
    <property type="entry name" value="Leucine zipper domain"/>
    <property type="match status" value="1"/>
</dbReference>
<keyword evidence="7" id="KW-0539">Nucleus</keyword>
<keyword evidence="6" id="KW-0804">Transcription</keyword>
<name>A0A835N5B9_9ROSI</name>
<evidence type="ECO:0000256" key="3">
    <source>
        <dbReference type="ARBA" id="ARBA00007163"/>
    </source>
</evidence>
<dbReference type="OrthoDB" id="674948at2759"/>
<evidence type="ECO:0000313" key="9">
    <source>
        <dbReference type="EMBL" id="KAF9686561.1"/>
    </source>
</evidence>
<dbReference type="GO" id="GO:0003700">
    <property type="term" value="F:DNA-binding transcription factor activity"/>
    <property type="evidence" value="ECO:0007669"/>
    <property type="project" value="InterPro"/>
</dbReference>
<organism evidence="9 10">
    <name type="scientific">Salix dunnii</name>
    <dbReference type="NCBI Taxonomy" id="1413687"/>
    <lineage>
        <taxon>Eukaryota</taxon>
        <taxon>Viridiplantae</taxon>
        <taxon>Streptophyta</taxon>
        <taxon>Embryophyta</taxon>
        <taxon>Tracheophyta</taxon>
        <taxon>Spermatophyta</taxon>
        <taxon>Magnoliopsida</taxon>
        <taxon>eudicotyledons</taxon>
        <taxon>Gunneridae</taxon>
        <taxon>Pentapetalae</taxon>
        <taxon>rosids</taxon>
        <taxon>fabids</taxon>
        <taxon>Malpighiales</taxon>
        <taxon>Salicaceae</taxon>
        <taxon>Saliceae</taxon>
        <taxon>Salix</taxon>
    </lineage>
</organism>
<evidence type="ECO:0000256" key="7">
    <source>
        <dbReference type="ARBA" id="ARBA00023242"/>
    </source>
</evidence>
<proteinExistence type="inferred from homology"/>
<keyword evidence="4" id="KW-0805">Transcription regulation</keyword>
<dbReference type="AlphaFoldDB" id="A0A835N5B9"/>
<gene>
    <name evidence="9" type="ORF">SADUNF_Sadunf02G0002000</name>
</gene>
<dbReference type="CDD" id="cd14704">
    <property type="entry name" value="bZIP_HY5-like"/>
    <property type="match status" value="1"/>
</dbReference>
<dbReference type="InterPro" id="IPR046347">
    <property type="entry name" value="bZIP_sf"/>
</dbReference>
<reference evidence="9 10" key="1">
    <citation type="submission" date="2020-10" db="EMBL/GenBank/DDBJ databases">
        <title>Plant Genome Project.</title>
        <authorList>
            <person name="Zhang R.-G."/>
        </authorList>
    </citation>
    <scope>NUCLEOTIDE SEQUENCE [LARGE SCALE GENOMIC DNA]</scope>
    <source>
        <strain evidence="9">FAFU-HL-1</strain>
        <tissue evidence="9">Leaf</tissue>
    </source>
</reference>
<dbReference type="EMBL" id="JADGMS010000002">
    <property type="protein sequence ID" value="KAF9686561.1"/>
    <property type="molecule type" value="Genomic_DNA"/>
</dbReference>
<dbReference type="Gene3D" id="1.20.5.170">
    <property type="match status" value="1"/>
</dbReference>
<evidence type="ECO:0000256" key="1">
    <source>
        <dbReference type="ARBA" id="ARBA00004123"/>
    </source>
</evidence>
<comment type="subcellular location">
    <subcellularLocation>
        <location evidence="2">Endoplasmic reticulum membrane</location>
        <topology evidence="2">Single-pass membrane protein</topology>
    </subcellularLocation>
    <subcellularLocation>
        <location evidence="1">Nucleus</location>
    </subcellularLocation>
</comment>
<evidence type="ECO:0000256" key="2">
    <source>
        <dbReference type="ARBA" id="ARBA00004389"/>
    </source>
</evidence>
<dbReference type="Proteomes" id="UP000657918">
    <property type="component" value="Unassembled WGS sequence"/>
</dbReference>
<evidence type="ECO:0000256" key="4">
    <source>
        <dbReference type="ARBA" id="ARBA00023015"/>
    </source>
</evidence>
<evidence type="ECO:0000313" key="10">
    <source>
        <dbReference type="Proteomes" id="UP000657918"/>
    </source>
</evidence>
<dbReference type="GO" id="GO:0005789">
    <property type="term" value="C:endoplasmic reticulum membrane"/>
    <property type="evidence" value="ECO:0007669"/>
    <property type="project" value="UniProtKB-SubCell"/>
</dbReference>
<evidence type="ECO:0008006" key="11">
    <source>
        <dbReference type="Google" id="ProtNLM"/>
    </source>
</evidence>
<feature type="region of interest" description="Disordered" evidence="8">
    <location>
        <begin position="207"/>
        <end position="233"/>
    </location>
</feature>
<evidence type="ECO:0000256" key="6">
    <source>
        <dbReference type="ARBA" id="ARBA00023163"/>
    </source>
</evidence>
<dbReference type="GO" id="GO:0005634">
    <property type="term" value="C:nucleus"/>
    <property type="evidence" value="ECO:0007669"/>
    <property type="project" value="UniProtKB-SubCell"/>
</dbReference>
<accession>A0A835N5B9</accession>
<comment type="similarity">
    <text evidence="3">Belongs to the bZIP family.</text>
</comment>